<accession>A0A7S0S7G6</accession>
<dbReference type="InterPro" id="IPR011009">
    <property type="entry name" value="Kinase-like_dom_sf"/>
</dbReference>
<organism evidence="2">
    <name type="scientific">Chlamydomonas leiostraca</name>
    <dbReference type="NCBI Taxonomy" id="1034604"/>
    <lineage>
        <taxon>Eukaryota</taxon>
        <taxon>Viridiplantae</taxon>
        <taxon>Chlorophyta</taxon>
        <taxon>core chlorophytes</taxon>
        <taxon>Chlorophyceae</taxon>
        <taxon>CS clade</taxon>
        <taxon>Chlamydomonadales</taxon>
        <taxon>Chlamydomonadaceae</taxon>
        <taxon>Chlamydomonas</taxon>
    </lineage>
</organism>
<protein>
    <recommendedName>
        <fullName evidence="3">Protein kinase domain-containing protein</fullName>
    </recommendedName>
</protein>
<dbReference type="EMBL" id="HBFB01037493">
    <property type="protein sequence ID" value="CAD8696879.1"/>
    <property type="molecule type" value="Transcribed_RNA"/>
</dbReference>
<reference evidence="2" key="1">
    <citation type="submission" date="2021-01" db="EMBL/GenBank/DDBJ databases">
        <authorList>
            <person name="Corre E."/>
            <person name="Pelletier E."/>
            <person name="Niang G."/>
            <person name="Scheremetjew M."/>
            <person name="Finn R."/>
            <person name="Kale V."/>
            <person name="Holt S."/>
            <person name="Cochrane G."/>
            <person name="Meng A."/>
            <person name="Brown T."/>
            <person name="Cohen L."/>
        </authorList>
    </citation>
    <scope>NUCLEOTIDE SEQUENCE</scope>
    <source>
        <strain evidence="2">SAG 11-49</strain>
    </source>
</reference>
<dbReference type="SUPFAM" id="SSF56112">
    <property type="entry name" value="Protein kinase-like (PK-like)"/>
    <property type="match status" value="1"/>
</dbReference>
<feature type="compositionally biased region" description="Pro residues" evidence="1">
    <location>
        <begin position="241"/>
        <end position="250"/>
    </location>
</feature>
<name>A0A7S0S7G6_9CHLO</name>
<feature type="region of interest" description="Disordered" evidence="1">
    <location>
        <begin position="224"/>
        <end position="300"/>
    </location>
</feature>
<gene>
    <name evidence="2" type="ORF">CLEI1391_LOCUS21066</name>
</gene>
<evidence type="ECO:0000313" key="2">
    <source>
        <dbReference type="EMBL" id="CAD8696879.1"/>
    </source>
</evidence>
<dbReference type="AlphaFoldDB" id="A0A7S0S7G6"/>
<evidence type="ECO:0008006" key="3">
    <source>
        <dbReference type="Google" id="ProtNLM"/>
    </source>
</evidence>
<sequence length="317" mass="33715">MKYGATDAGWRLPALQQALPYPLHSWAQVTPLPHGKHVYRATEIPEGRPVVVKFTQRYSGEVHRVWAEAGYAPELLRHALLPGGWHMLVMESLEPGDGWCMLQEVPDDMKAAAGAAATAALQAVHLLPIAVGRSGKQVKGVHGDMRAGANVLFRRAANAASGWEVQFIDFENAGPENKAVYPPFMSSSIQWPPGVRHGAKLQQEHDKQLLRSTLSLADASTGGTGVLAQGVGQRHRHVSAAPPPPSPSPAPNARRGDESGAVGRAPGGGAARGRGRRRDLSRGQATQALPHLPARPHGMRLSGARAPQLCLFGGCLA</sequence>
<evidence type="ECO:0000256" key="1">
    <source>
        <dbReference type="SAM" id="MobiDB-lite"/>
    </source>
</evidence>
<proteinExistence type="predicted"/>